<dbReference type="SUPFAM" id="SSF52540">
    <property type="entry name" value="P-loop containing nucleoside triphosphate hydrolases"/>
    <property type="match status" value="1"/>
</dbReference>
<evidence type="ECO:0000313" key="9">
    <source>
        <dbReference type="Proteomes" id="UP000694845"/>
    </source>
</evidence>
<feature type="domain" description="NACHT" evidence="5">
    <location>
        <begin position="395"/>
        <end position="568"/>
    </location>
</feature>
<feature type="repeat" description="WD" evidence="3">
    <location>
        <begin position="1242"/>
        <end position="1275"/>
    </location>
</feature>
<dbReference type="PROSITE" id="PS50082">
    <property type="entry name" value="WD_REPEATS_2"/>
    <property type="match status" value="5"/>
</dbReference>
<dbReference type="InterPro" id="IPR015943">
    <property type="entry name" value="WD40/YVTN_repeat-like_dom_sf"/>
</dbReference>
<evidence type="ECO:0000256" key="4">
    <source>
        <dbReference type="SAM" id="MobiDB-lite"/>
    </source>
</evidence>
<dbReference type="KEGG" id="aplc:110986072"/>
<feature type="domain" description="Pyrrolo-quinoline quinone repeat" evidence="7">
    <location>
        <begin position="1343"/>
        <end position="1423"/>
    </location>
</feature>
<evidence type="ECO:0000313" key="12">
    <source>
        <dbReference type="RefSeq" id="XP_022103398.1"/>
    </source>
</evidence>
<evidence type="ECO:0000256" key="3">
    <source>
        <dbReference type="PROSITE-ProRule" id="PRU00221"/>
    </source>
</evidence>
<dbReference type="RefSeq" id="XP_022103390.1">
    <property type="nucleotide sequence ID" value="XM_022247698.1"/>
</dbReference>
<dbReference type="PANTHER" id="PTHR19871:SF14">
    <property type="entry name" value="DUF4062 DOMAIN-CONTAINING PROTEIN"/>
    <property type="match status" value="1"/>
</dbReference>
<name>A0A8B7ZCL9_ACAPL</name>
<dbReference type="InterPro" id="IPR007111">
    <property type="entry name" value="NACHT_NTPase"/>
</dbReference>
<feature type="domain" description="DUF4062" evidence="6">
    <location>
        <begin position="29"/>
        <end position="115"/>
    </location>
</feature>
<keyword evidence="1 3" id="KW-0853">WD repeat</keyword>
<feature type="domain" description="NWD1/2-like winged helix-turn-helix" evidence="8">
    <location>
        <begin position="621"/>
        <end position="734"/>
    </location>
</feature>
<dbReference type="PROSITE" id="PS00678">
    <property type="entry name" value="WD_REPEATS_1"/>
    <property type="match status" value="1"/>
</dbReference>
<evidence type="ECO:0000259" key="7">
    <source>
        <dbReference type="Pfam" id="PF13360"/>
    </source>
</evidence>
<evidence type="ECO:0000313" key="11">
    <source>
        <dbReference type="RefSeq" id="XP_022103390.1"/>
    </source>
</evidence>
<proteinExistence type="predicted"/>
<dbReference type="CDD" id="cd00200">
    <property type="entry name" value="WD40"/>
    <property type="match status" value="1"/>
</dbReference>
<feature type="repeat" description="WD" evidence="3">
    <location>
        <begin position="1547"/>
        <end position="1588"/>
    </location>
</feature>
<protein>
    <submittedName>
        <fullName evidence="10 11">NACHT domain- and WD repeat-containing protein 1-like isoform X1</fullName>
    </submittedName>
</protein>
<dbReference type="InterPro" id="IPR001680">
    <property type="entry name" value="WD40_rpt"/>
</dbReference>
<evidence type="ECO:0000259" key="8">
    <source>
        <dbReference type="Pfam" id="PF25469"/>
    </source>
</evidence>
<dbReference type="Pfam" id="PF00400">
    <property type="entry name" value="WD40"/>
    <property type="match status" value="5"/>
</dbReference>
<dbReference type="InterPro" id="IPR025139">
    <property type="entry name" value="DUF4062"/>
</dbReference>
<evidence type="ECO:0000256" key="2">
    <source>
        <dbReference type="ARBA" id="ARBA00022737"/>
    </source>
</evidence>
<dbReference type="RefSeq" id="XP_022103407.1">
    <property type="nucleotide sequence ID" value="XM_022247715.1"/>
</dbReference>
<dbReference type="RefSeq" id="XP_022103434.1">
    <property type="nucleotide sequence ID" value="XM_022247742.1"/>
</dbReference>
<keyword evidence="9" id="KW-1185">Reference proteome</keyword>
<evidence type="ECO:0000313" key="10">
    <source>
        <dbReference type="RefSeq" id="XP_022103381.1"/>
    </source>
</evidence>
<dbReference type="InterPro" id="IPR057588">
    <property type="entry name" value="NWD1/2-like_WH"/>
</dbReference>
<accession>A0A8B7ZCL9</accession>
<gene>
    <name evidence="10 11 12 13 14 15 16 17" type="primary">LOC110986072</name>
</gene>
<dbReference type="RefSeq" id="XP_022103398.1">
    <property type="nucleotide sequence ID" value="XM_022247706.1"/>
</dbReference>
<dbReference type="InterPro" id="IPR036322">
    <property type="entry name" value="WD40_repeat_dom_sf"/>
</dbReference>
<dbReference type="Proteomes" id="UP000694845">
    <property type="component" value="Unplaced"/>
</dbReference>
<dbReference type="SMART" id="SM00320">
    <property type="entry name" value="WD40"/>
    <property type="match status" value="12"/>
</dbReference>
<dbReference type="RefSeq" id="XP_022103443.1">
    <property type="nucleotide sequence ID" value="XM_022247751.1"/>
</dbReference>
<dbReference type="InterPro" id="IPR020472">
    <property type="entry name" value="WD40_PAC1"/>
</dbReference>
<dbReference type="InterPro" id="IPR052752">
    <property type="entry name" value="NACHT-WD_repeat"/>
</dbReference>
<evidence type="ECO:0000313" key="14">
    <source>
        <dbReference type="RefSeq" id="XP_022103418.1"/>
    </source>
</evidence>
<dbReference type="InterPro" id="IPR019775">
    <property type="entry name" value="WD40_repeat_CS"/>
</dbReference>
<dbReference type="InterPro" id="IPR002372">
    <property type="entry name" value="PQQ_rpt_dom"/>
</dbReference>
<dbReference type="PRINTS" id="PR00320">
    <property type="entry name" value="GPROTEINBRPT"/>
</dbReference>
<feature type="compositionally biased region" description="Polar residues" evidence="4">
    <location>
        <begin position="1656"/>
        <end position="1672"/>
    </location>
</feature>
<dbReference type="InterPro" id="IPR027417">
    <property type="entry name" value="P-loop_NTPase"/>
</dbReference>
<dbReference type="SUPFAM" id="SSF50978">
    <property type="entry name" value="WD40 repeat-like"/>
    <property type="match status" value="2"/>
</dbReference>
<dbReference type="PANTHER" id="PTHR19871">
    <property type="entry name" value="BETA TRANSDUCIN-RELATED PROTEIN"/>
    <property type="match status" value="1"/>
</dbReference>
<evidence type="ECO:0000259" key="6">
    <source>
        <dbReference type="Pfam" id="PF13271"/>
    </source>
</evidence>
<evidence type="ECO:0000256" key="1">
    <source>
        <dbReference type="ARBA" id="ARBA00022574"/>
    </source>
</evidence>
<evidence type="ECO:0000313" key="13">
    <source>
        <dbReference type="RefSeq" id="XP_022103407.1"/>
    </source>
</evidence>
<feature type="repeat" description="WD" evidence="3">
    <location>
        <begin position="1217"/>
        <end position="1241"/>
    </location>
</feature>
<reference evidence="10 11" key="1">
    <citation type="submission" date="2025-04" db="UniProtKB">
        <authorList>
            <consortium name="RefSeq"/>
        </authorList>
    </citation>
    <scope>IDENTIFICATION</scope>
</reference>
<dbReference type="Pfam" id="PF13271">
    <property type="entry name" value="DUF4062"/>
    <property type="match status" value="1"/>
</dbReference>
<dbReference type="PROSITE" id="PS50294">
    <property type="entry name" value="WD_REPEATS_REGION"/>
    <property type="match status" value="1"/>
</dbReference>
<dbReference type="OMA" id="VSEVICC"/>
<evidence type="ECO:0000313" key="16">
    <source>
        <dbReference type="RefSeq" id="XP_022103434.1"/>
    </source>
</evidence>
<keyword evidence="2" id="KW-0677">Repeat</keyword>
<dbReference type="Pfam" id="PF05729">
    <property type="entry name" value="NACHT"/>
    <property type="match status" value="1"/>
</dbReference>
<dbReference type="RefSeq" id="XP_022103418.1">
    <property type="nucleotide sequence ID" value="XM_022247726.1"/>
</dbReference>
<dbReference type="Pfam" id="PF25469">
    <property type="entry name" value="WHD_NWD1"/>
    <property type="match status" value="1"/>
</dbReference>
<feature type="region of interest" description="Disordered" evidence="4">
    <location>
        <begin position="1635"/>
        <end position="1678"/>
    </location>
</feature>
<organism evidence="9 14">
    <name type="scientific">Acanthaster planci</name>
    <name type="common">Crown-of-thorns starfish</name>
    <dbReference type="NCBI Taxonomy" id="133434"/>
    <lineage>
        <taxon>Eukaryota</taxon>
        <taxon>Metazoa</taxon>
        <taxon>Echinodermata</taxon>
        <taxon>Eleutherozoa</taxon>
        <taxon>Asterozoa</taxon>
        <taxon>Asteroidea</taxon>
        <taxon>Valvatacea</taxon>
        <taxon>Valvatida</taxon>
        <taxon>Acanthasteridae</taxon>
        <taxon>Acanthaster</taxon>
    </lineage>
</organism>
<feature type="repeat" description="WD" evidence="3">
    <location>
        <begin position="1110"/>
        <end position="1131"/>
    </location>
</feature>
<dbReference type="GeneID" id="110986072"/>
<dbReference type="Gene3D" id="2.130.10.10">
    <property type="entry name" value="YVTN repeat-like/Quinoprotein amine dehydrogenase"/>
    <property type="match status" value="4"/>
</dbReference>
<dbReference type="RefSeq" id="XP_022103427.1">
    <property type="nucleotide sequence ID" value="XM_022247735.1"/>
</dbReference>
<evidence type="ECO:0000313" key="15">
    <source>
        <dbReference type="RefSeq" id="XP_022103427.1"/>
    </source>
</evidence>
<dbReference type="InterPro" id="IPR011047">
    <property type="entry name" value="Quinoprotein_ADH-like_sf"/>
</dbReference>
<dbReference type="SUPFAM" id="SSF50998">
    <property type="entry name" value="Quinoprotein alcohol dehydrogenase-like"/>
    <property type="match status" value="1"/>
</dbReference>
<dbReference type="RefSeq" id="XP_022103381.1">
    <property type="nucleotide sequence ID" value="XM_022247689.1"/>
</dbReference>
<dbReference type="Gene3D" id="3.40.50.300">
    <property type="entry name" value="P-loop containing nucleotide triphosphate hydrolases"/>
    <property type="match status" value="1"/>
</dbReference>
<dbReference type="Pfam" id="PF13360">
    <property type="entry name" value="PQQ_2"/>
    <property type="match status" value="1"/>
</dbReference>
<evidence type="ECO:0000313" key="17">
    <source>
        <dbReference type="RefSeq" id="XP_022103443.1"/>
    </source>
</evidence>
<sequence length="1688" mass="188116">MDSNNPEGFDWLVRGKTTNLPSQDSNVVRVFLSSTFTDTIHERNRLLKDVFPDLQKYCQGKGLDFEVVDMRWGVRDNATADHLTSALCIKEIEACKRLSMGPHFVGFLGNKYGYRPLPPVIDSAQFDKLVQSIQSLGVDVEEVQLLTDWYVQDTNATPPVHVLQTITSFLPNFYNAEQPELQQKERDNWWKIFGRLQRILQRGARAAVKDGLITEEESIAYFESVTEIEVRHGLMGAVDPSASCLFFLRDLEGLGVKMEDEATRFYLDIHEDGEVDKDAQASLANLKTNYLPSIVGEEAIDRFTLPWTPSGIDPTHPVHARYLDNICTRFREGIKGMIDRSLEQRSKVKNKAAAALYEELLHHAKFCETKCSVFHGRQELMTNIREFLSPKPGKPLVVHGVSGSGKTSVMAMLARNACDWLKQELVVILRFLGTSGPSTGIHSVLQTICGQICYAYNLEQPDCTTLHDYTELTKFFRKLLATVGTAERPLLLIFDSIDQLSAANDAHAMNWLPMSFPSHVLIVASMLSKDEHRCQEKIRLLLQDDGCYLEMQPVPQETGLEILSSWLDAKHRKLTEDQLARVSEAFSKCPQPLFLKLLFERVLHWKSYTSTSSEKMLPSSVREAITDLSEELEHRHGQIVISHALGYISATKSGITEAEIEDVLSCDDEVLNDVYQYWDPPAENIVRTPPSLWKRIHYDVSEFLSERQSGGKTVVAWYHRQFIEAADDRYLSREEIVSARHQLLAEMFLGSYSVGTVRPITLHKRKKVFSDADRQVAPQPLEFSKGFYNRRKLIELPHHLAEAGMLAELISHVLCNFNWLLTKLVSFSFLELMTDFHQVSEEIVILVETMYLASSNLKADPYSLAGQLIGRIGDYGSKFPNLGMLIQQAKDWMRSTNRPLFVPCAPCLIPPGGPLRTVFGGHPSLVLKVMCTPSGELMLSACLDSEGHPMFNVWNLSTLEVVHTLQRKNDRAPLVKNSKVNMCVTHSGRYAVFGKNSLAKFDLVTGECLGELETDGLTSFSNLQVDDENSKVFACAEPGNLACVWSFADGKKIASMQHPEEVIFIIPVHGENLLSVCKEGKLRLWSLTSYECTVCQDGYDDGKRVTWAGLNPDANRLVTGSSDGQIKIWSMPLSFPPPSSGCFTLESEFSASVKEPLLSVVVHSDSTFVLRDSSSISRICHLIPGEDPTIIDLKGHDGLITCTWTHQGVLGSGDGPSFLITGSKDDTLKVWNLEDGRCLNTLKGHSSWISDVTVVTMADGSRVLSACNDKTVKMWIPTKGEVTKRDCHELSGQCVALYKGTSSVIGVSGSKDKQTKFWNLCLDDAECFKSISCASVVMEILEAQETVVCGTDTGEVVAFQLETGSEVWRRPLFKKGITAMALAPRQTILVGSKDVSDKSVRVCDGSNQLEEKFRLDGHSEATTILRAVINQENPMYLSASKMAGEVKAWDDLMGNCLATMTHAQVTSMEVSPNCRFVASGSNAGTIKVWSLGRTSLGSLMAELTGLYSDTIVCLAFDQQSHYLVSGAHVGRDQLLIWDFQGNKRRYLVGHTHAVMSVSVTANNKYVLSSSRDCTIKAWSLEHANLLASFDCQSQIKFFKYVEIAEDHYRFIATNQSGTIAMLDLLLEDADRGMTDKQGTRQSLNLQPLRSEVSPGVSGNASNGSSPYNSRYENNQKRKKKLSKICVTV</sequence>
<dbReference type="Gene3D" id="1.25.40.370">
    <property type="match status" value="1"/>
</dbReference>
<dbReference type="OrthoDB" id="2325716at2759"/>
<feature type="repeat" description="WD" evidence="3">
    <location>
        <begin position="1465"/>
        <end position="1491"/>
    </location>
</feature>
<evidence type="ECO:0000259" key="5">
    <source>
        <dbReference type="Pfam" id="PF05729"/>
    </source>
</evidence>